<dbReference type="Proteomes" id="UP000694382">
    <property type="component" value="Chromosome 5"/>
</dbReference>
<dbReference type="Ensembl" id="ENSCPVT00000024742.1">
    <property type="protein sequence ID" value="ENSCPVP00000025261.1"/>
    <property type="gene ID" value="ENSCPVG00000017994.1"/>
</dbReference>
<reference evidence="1" key="2">
    <citation type="submission" date="2025-08" db="UniProtKB">
        <authorList>
            <consortium name="Ensembl"/>
        </authorList>
    </citation>
    <scope>IDENTIFICATION</scope>
</reference>
<proteinExistence type="predicted"/>
<evidence type="ECO:0000313" key="1">
    <source>
        <dbReference type="Ensembl" id="ENSCPVP00000025261.1"/>
    </source>
</evidence>
<name>A0A8U8BN92_GEOPR</name>
<evidence type="ECO:0000313" key="2">
    <source>
        <dbReference type="Proteomes" id="UP000694382"/>
    </source>
</evidence>
<sequence>MFFAGKGNNCSATTSATLLGEVEVKLPLQKEVMNFLSQCCLPEQAHHMPENHTPKQAEERKHLACLVSELPEKSVFTAIAWLQTPCLVEYEDSSIGLLIKQQLYFYKEKLIINKSILAYITVKAFLCWNYLSQCTLPLTTVPVKQ</sequence>
<protein>
    <submittedName>
        <fullName evidence="1">Uncharacterized protein</fullName>
    </submittedName>
</protein>
<reference evidence="1" key="1">
    <citation type="submission" date="2020-02" db="EMBL/GenBank/DDBJ databases">
        <authorList>
            <person name="Enbody D E."/>
            <person name="Pettersson E M."/>
        </authorList>
    </citation>
    <scope>NUCLEOTIDE SEQUENCE [LARGE SCALE GENOMIC DNA]</scope>
</reference>
<accession>A0A8U8BN92</accession>
<reference evidence="1" key="3">
    <citation type="submission" date="2025-09" db="UniProtKB">
        <authorList>
            <consortium name="Ensembl"/>
        </authorList>
    </citation>
    <scope>IDENTIFICATION</scope>
</reference>
<organism evidence="1 2">
    <name type="scientific">Geospiza parvula</name>
    <name type="common">Small tree-finch</name>
    <name type="synonym">Camarhynchus parvulus</name>
    <dbReference type="NCBI Taxonomy" id="87175"/>
    <lineage>
        <taxon>Eukaryota</taxon>
        <taxon>Metazoa</taxon>
        <taxon>Chordata</taxon>
        <taxon>Craniata</taxon>
        <taxon>Vertebrata</taxon>
        <taxon>Euteleostomi</taxon>
        <taxon>Archelosauria</taxon>
        <taxon>Archosauria</taxon>
        <taxon>Dinosauria</taxon>
        <taxon>Saurischia</taxon>
        <taxon>Theropoda</taxon>
        <taxon>Coelurosauria</taxon>
        <taxon>Aves</taxon>
        <taxon>Neognathae</taxon>
        <taxon>Neoaves</taxon>
        <taxon>Telluraves</taxon>
        <taxon>Australaves</taxon>
        <taxon>Passeriformes</taxon>
        <taxon>Thraupidae</taxon>
        <taxon>Camarhynchus</taxon>
    </lineage>
</organism>
<dbReference type="AlphaFoldDB" id="A0A8U8BN92"/>
<keyword evidence="2" id="KW-1185">Reference proteome</keyword>